<evidence type="ECO:0000313" key="1">
    <source>
        <dbReference type="EMBL" id="RGW33486.1"/>
    </source>
</evidence>
<dbReference type="Proteomes" id="UP000285150">
    <property type="component" value="Unassembled WGS sequence"/>
</dbReference>
<protein>
    <submittedName>
        <fullName evidence="1">Uncharacterized protein</fullName>
    </submittedName>
</protein>
<dbReference type="EMBL" id="QSAF01000011">
    <property type="protein sequence ID" value="RGW33486.1"/>
    <property type="molecule type" value="Genomic_DNA"/>
</dbReference>
<proteinExistence type="predicted"/>
<name>A0A413B5W5_BACSE</name>
<dbReference type="AlphaFoldDB" id="A0A413B5W5"/>
<sequence>MERKVHNPVSPLERIAKQKNPCKLILYRDFLFLVHGKNKHIKAFFRLSSFLVGIIFYTREVLLTHSFHLKRISVGNRRKSIACVINKNERNLASTI</sequence>
<comment type="caution">
    <text evidence="1">The sequence shown here is derived from an EMBL/GenBank/DDBJ whole genome shotgun (WGS) entry which is preliminary data.</text>
</comment>
<accession>A0A413B5W5</accession>
<reference evidence="1 2" key="1">
    <citation type="submission" date="2018-08" db="EMBL/GenBank/DDBJ databases">
        <title>A genome reference for cultivated species of the human gut microbiota.</title>
        <authorList>
            <person name="Zou Y."/>
            <person name="Xue W."/>
            <person name="Luo G."/>
        </authorList>
    </citation>
    <scope>NUCLEOTIDE SEQUENCE [LARGE SCALE GENOMIC DNA]</scope>
    <source>
        <strain evidence="1 2">AF12-7</strain>
    </source>
</reference>
<evidence type="ECO:0000313" key="2">
    <source>
        <dbReference type="Proteomes" id="UP000285150"/>
    </source>
</evidence>
<organism evidence="1 2">
    <name type="scientific">Bacteroides stercoris</name>
    <dbReference type="NCBI Taxonomy" id="46506"/>
    <lineage>
        <taxon>Bacteria</taxon>
        <taxon>Pseudomonadati</taxon>
        <taxon>Bacteroidota</taxon>
        <taxon>Bacteroidia</taxon>
        <taxon>Bacteroidales</taxon>
        <taxon>Bacteroidaceae</taxon>
        <taxon>Bacteroides</taxon>
    </lineage>
</organism>
<gene>
    <name evidence="1" type="ORF">DWV77_10050</name>
</gene>